<dbReference type="SUPFAM" id="SSF81383">
    <property type="entry name" value="F-box domain"/>
    <property type="match status" value="1"/>
</dbReference>
<dbReference type="Gene3D" id="1.20.1280.50">
    <property type="match status" value="1"/>
</dbReference>
<proteinExistence type="predicted"/>
<evidence type="ECO:0000313" key="2">
    <source>
        <dbReference type="EMBL" id="KAJ4368387.1"/>
    </source>
</evidence>
<comment type="caution">
    <text evidence="2">The sequence shown here is derived from an EMBL/GenBank/DDBJ whole genome shotgun (WGS) entry which is preliminary data.</text>
</comment>
<evidence type="ECO:0000313" key="3">
    <source>
        <dbReference type="Proteomes" id="UP001140560"/>
    </source>
</evidence>
<dbReference type="OrthoDB" id="3932329at2759"/>
<dbReference type="Pfam" id="PF00646">
    <property type="entry name" value="F-box"/>
    <property type="match status" value="1"/>
</dbReference>
<gene>
    <name evidence="2" type="ORF">N0V83_006744</name>
</gene>
<feature type="domain" description="F-box" evidence="1">
    <location>
        <begin position="253"/>
        <end position="300"/>
    </location>
</feature>
<reference evidence="2" key="1">
    <citation type="submission" date="2022-10" db="EMBL/GenBank/DDBJ databases">
        <title>Tapping the CABI collections for fungal endophytes: first genome assemblies for Collariella, Neodidymelliopsis, Ascochyta clinopodiicola, Didymella pomorum, Didymosphaeria variabile, Neocosmospora piperis and Neocucurbitaria cava.</title>
        <authorList>
            <person name="Hill R."/>
        </authorList>
    </citation>
    <scope>NUCLEOTIDE SEQUENCE</scope>
    <source>
        <strain evidence="2">IMI 356814</strain>
    </source>
</reference>
<protein>
    <recommendedName>
        <fullName evidence="1">F-box domain-containing protein</fullName>
    </recommendedName>
</protein>
<accession>A0A9W9CLE4</accession>
<dbReference type="InterPro" id="IPR001810">
    <property type="entry name" value="F-box_dom"/>
</dbReference>
<dbReference type="PROSITE" id="PS50181">
    <property type="entry name" value="FBOX"/>
    <property type="match status" value="1"/>
</dbReference>
<name>A0A9W9CLE4_9PLEO</name>
<dbReference type="Proteomes" id="UP001140560">
    <property type="component" value="Unassembled WGS sequence"/>
</dbReference>
<organism evidence="2 3">
    <name type="scientific">Neocucurbitaria cava</name>
    <dbReference type="NCBI Taxonomy" id="798079"/>
    <lineage>
        <taxon>Eukaryota</taxon>
        <taxon>Fungi</taxon>
        <taxon>Dikarya</taxon>
        <taxon>Ascomycota</taxon>
        <taxon>Pezizomycotina</taxon>
        <taxon>Dothideomycetes</taxon>
        <taxon>Pleosporomycetidae</taxon>
        <taxon>Pleosporales</taxon>
        <taxon>Pleosporineae</taxon>
        <taxon>Cucurbitariaceae</taxon>
        <taxon>Neocucurbitaria</taxon>
    </lineage>
</organism>
<dbReference type="EMBL" id="JAPEUY010000011">
    <property type="protein sequence ID" value="KAJ4368387.1"/>
    <property type="molecule type" value="Genomic_DNA"/>
</dbReference>
<evidence type="ECO:0000259" key="1">
    <source>
        <dbReference type="PROSITE" id="PS50181"/>
    </source>
</evidence>
<dbReference type="InterPro" id="IPR036047">
    <property type="entry name" value="F-box-like_dom_sf"/>
</dbReference>
<sequence length="414" mass="47138">MGNTPSSRGEDSNWKSDARYAMESGVFCVICGGPFDMEGDVYNIDPKEERYRWLFNFRLLGSPEHVLEHKVTSEEVDLINTSRSEDVFLSEPAWFSMTGCGYIRVGGDAYGGDAWFDALCDDSDADTLFPLHDVCIKISCRIIDNSKANRTDIAQLPALTVLNRVLQTRFRANAHAPFEMRNDILDLCAIWEEYLPRSVIGLTKLEWWGGEYEKYYANPLNVPDITSFALGVLKASPNRKHFDDCIPATTRAPHSLERLPPELLDQICNYLPATSVITLHRVSKTLTHNVPLDNTFWRNSLLNGSLLPHIWDFDKSELGTPAFETFSDWKIVAKLLAERRFPISGRDRRLEDIPNGLWNRCRIWSIMEEAINLYFLDTPHKHGSNGAIDIPYQHSLPEHDETLIFGDLDAVTPR</sequence>
<keyword evidence="3" id="KW-1185">Reference proteome</keyword>
<dbReference type="AlphaFoldDB" id="A0A9W9CLE4"/>